<proteinExistence type="predicted"/>
<name>A0A834XCS9_9FABA</name>
<protein>
    <submittedName>
        <fullName evidence="2">Uncharacterized protein</fullName>
    </submittedName>
</protein>
<evidence type="ECO:0000313" key="3">
    <source>
        <dbReference type="Proteomes" id="UP000634136"/>
    </source>
</evidence>
<keyword evidence="3" id="KW-1185">Reference proteome</keyword>
<gene>
    <name evidence="2" type="ORF">G2W53_004403</name>
</gene>
<feature type="compositionally biased region" description="Basic residues" evidence="1">
    <location>
        <begin position="9"/>
        <end position="21"/>
    </location>
</feature>
<evidence type="ECO:0000313" key="2">
    <source>
        <dbReference type="EMBL" id="KAF7842105.1"/>
    </source>
</evidence>
<reference evidence="2" key="1">
    <citation type="submission" date="2020-09" db="EMBL/GenBank/DDBJ databases">
        <title>Genome-Enabled Discovery of Anthraquinone Biosynthesis in Senna tora.</title>
        <authorList>
            <person name="Kang S.-H."/>
            <person name="Pandey R.P."/>
            <person name="Lee C.-M."/>
            <person name="Sim J.-S."/>
            <person name="Jeong J.-T."/>
            <person name="Choi B.-S."/>
            <person name="Jung M."/>
            <person name="Ginzburg D."/>
            <person name="Zhao K."/>
            <person name="Won S.Y."/>
            <person name="Oh T.-J."/>
            <person name="Yu Y."/>
            <person name="Kim N.-H."/>
            <person name="Lee O.R."/>
            <person name="Lee T.-H."/>
            <person name="Bashyal P."/>
            <person name="Kim T.-S."/>
            <person name="Lee W.-H."/>
            <person name="Kawkins C."/>
            <person name="Kim C.-K."/>
            <person name="Kim J.S."/>
            <person name="Ahn B.O."/>
            <person name="Rhee S.Y."/>
            <person name="Sohng J.K."/>
        </authorList>
    </citation>
    <scope>NUCLEOTIDE SEQUENCE</scope>
    <source>
        <tissue evidence="2">Leaf</tissue>
    </source>
</reference>
<feature type="region of interest" description="Disordered" evidence="1">
    <location>
        <begin position="1"/>
        <end position="41"/>
    </location>
</feature>
<dbReference type="Proteomes" id="UP000634136">
    <property type="component" value="Unassembled WGS sequence"/>
</dbReference>
<dbReference type="AlphaFoldDB" id="A0A834XCS9"/>
<accession>A0A834XCS9</accession>
<dbReference type="EMBL" id="JAAIUW010000002">
    <property type="protein sequence ID" value="KAF7842105.1"/>
    <property type="molecule type" value="Genomic_DNA"/>
</dbReference>
<evidence type="ECO:0000256" key="1">
    <source>
        <dbReference type="SAM" id="MobiDB-lite"/>
    </source>
</evidence>
<comment type="caution">
    <text evidence="2">The sequence shown here is derived from an EMBL/GenBank/DDBJ whole genome shotgun (WGS) entry which is preliminary data.</text>
</comment>
<organism evidence="2 3">
    <name type="scientific">Senna tora</name>
    <dbReference type="NCBI Taxonomy" id="362788"/>
    <lineage>
        <taxon>Eukaryota</taxon>
        <taxon>Viridiplantae</taxon>
        <taxon>Streptophyta</taxon>
        <taxon>Embryophyta</taxon>
        <taxon>Tracheophyta</taxon>
        <taxon>Spermatophyta</taxon>
        <taxon>Magnoliopsida</taxon>
        <taxon>eudicotyledons</taxon>
        <taxon>Gunneridae</taxon>
        <taxon>Pentapetalae</taxon>
        <taxon>rosids</taxon>
        <taxon>fabids</taxon>
        <taxon>Fabales</taxon>
        <taxon>Fabaceae</taxon>
        <taxon>Caesalpinioideae</taxon>
        <taxon>Cassia clade</taxon>
        <taxon>Senna</taxon>
    </lineage>
</organism>
<sequence>MPHNSATRILHKPKLQVKPPRKAPPASRATPPHAENDDSSLIRVPQHTLSLITKVHQLQYAKVGVPCIRIARPKDLCISALPNDPTSNGED</sequence>